<keyword evidence="1" id="KW-0808">Transferase</keyword>
<dbReference type="Pfam" id="PF00919">
    <property type="entry name" value="UPF0004"/>
    <property type="match status" value="1"/>
</dbReference>
<feature type="non-terminal residue" evidence="3">
    <location>
        <position position="118"/>
    </location>
</feature>
<dbReference type="GO" id="GO:0035598">
    <property type="term" value="F:tRNA (N(6)-L-threonylcarbamoyladenosine(37)-C(2))-methylthiotransferase activity"/>
    <property type="evidence" value="ECO:0007669"/>
    <property type="project" value="TreeGrafter"/>
</dbReference>
<gene>
    <name evidence="3" type="ORF">S12H4_33662</name>
</gene>
<dbReference type="GO" id="GO:0051539">
    <property type="term" value="F:4 iron, 4 sulfur cluster binding"/>
    <property type="evidence" value="ECO:0007669"/>
    <property type="project" value="UniProtKB-KW"/>
</dbReference>
<sequence length="118" mass="13656">MKKMRFSVDTLGCKINQSESDFIVKELFEKGLEPVSWSERPDFCIINTCTVTSRSDRKARQIIRKIKSQNKNSKIVVTGCFVVFNKKFLQDCDIDFMVENKDKNKIPDLIGRMTAGRK</sequence>
<accession>X1UJX1</accession>
<evidence type="ECO:0000259" key="2">
    <source>
        <dbReference type="PROSITE" id="PS51449"/>
    </source>
</evidence>
<reference evidence="3" key="1">
    <citation type="journal article" date="2014" name="Front. Microbiol.">
        <title>High frequency of phylogenetically diverse reductive dehalogenase-homologous genes in deep subseafloor sedimentary metagenomes.</title>
        <authorList>
            <person name="Kawai M."/>
            <person name="Futagami T."/>
            <person name="Toyoda A."/>
            <person name="Takaki Y."/>
            <person name="Nishi S."/>
            <person name="Hori S."/>
            <person name="Arai W."/>
            <person name="Tsubouchi T."/>
            <person name="Morono Y."/>
            <person name="Uchiyama I."/>
            <person name="Ito T."/>
            <person name="Fujiyama A."/>
            <person name="Inagaki F."/>
            <person name="Takami H."/>
        </authorList>
    </citation>
    <scope>NUCLEOTIDE SEQUENCE</scope>
    <source>
        <strain evidence="3">Expedition CK06-06</strain>
    </source>
</reference>
<dbReference type="PANTHER" id="PTHR11918:SF45">
    <property type="entry name" value="THREONYLCARBAMOYLADENOSINE TRNA METHYLTHIOTRANSFERASE"/>
    <property type="match status" value="1"/>
</dbReference>
<name>X1UJX1_9ZZZZ</name>
<organism evidence="3">
    <name type="scientific">marine sediment metagenome</name>
    <dbReference type="NCBI Taxonomy" id="412755"/>
    <lineage>
        <taxon>unclassified sequences</taxon>
        <taxon>metagenomes</taxon>
        <taxon>ecological metagenomes</taxon>
    </lineage>
</organism>
<dbReference type="PANTHER" id="PTHR11918">
    <property type="entry name" value="RADICAL SAM PROTEINS"/>
    <property type="match status" value="1"/>
</dbReference>
<dbReference type="GO" id="GO:0046872">
    <property type="term" value="F:metal ion binding"/>
    <property type="evidence" value="ECO:0007669"/>
    <property type="project" value="UniProtKB-KW"/>
</dbReference>
<dbReference type="EMBL" id="BARW01019862">
    <property type="protein sequence ID" value="GAJ00191.1"/>
    <property type="molecule type" value="Genomic_DNA"/>
</dbReference>
<dbReference type="InterPro" id="IPR038135">
    <property type="entry name" value="Methylthiotransferase_N_sf"/>
</dbReference>
<evidence type="ECO:0000313" key="3">
    <source>
        <dbReference type="EMBL" id="GAJ00191.1"/>
    </source>
</evidence>
<feature type="domain" description="MTTase N-terminal" evidence="2">
    <location>
        <begin position="4"/>
        <end position="115"/>
    </location>
</feature>
<dbReference type="PROSITE" id="PS51449">
    <property type="entry name" value="MTTASE_N"/>
    <property type="match status" value="1"/>
</dbReference>
<dbReference type="AlphaFoldDB" id="X1UJX1"/>
<evidence type="ECO:0000256" key="1">
    <source>
        <dbReference type="ARBA" id="ARBA00022679"/>
    </source>
</evidence>
<dbReference type="Gene3D" id="3.40.50.12160">
    <property type="entry name" value="Methylthiotransferase, N-terminal domain"/>
    <property type="match status" value="1"/>
</dbReference>
<proteinExistence type="predicted"/>
<protein>
    <recommendedName>
        <fullName evidence="2">MTTase N-terminal domain-containing protein</fullName>
    </recommendedName>
</protein>
<comment type="caution">
    <text evidence="3">The sequence shown here is derived from an EMBL/GenBank/DDBJ whole genome shotgun (WGS) entry which is preliminary data.</text>
</comment>
<dbReference type="InterPro" id="IPR013848">
    <property type="entry name" value="Methylthiotransferase_N"/>
</dbReference>